<gene>
    <name evidence="2" type="primary">ypdA</name>
    <name evidence="2" type="ORF">FKZ59_01415</name>
</gene>
<organism evidence="2 3">
    <name type="scientific">Ureibacillus terrenus</name>
    <dbReference type="NCBI Taxonomy" id="118246"/>
    <lineage>
        <taxon>Bacteria</taxon>
        <taxon>Bacillati</taxon>
        <taxon>Bacillota</taxon>
        <taxon>Bacilli</taxon>
        <taxon>Bacillales</taxon>
        <taxon>Caryophanaceae</taxon>
        <taxon>Ureibacillus</taxon>
    </lineage>
</organism>
<dbReference type="PRINTS" id="PR00469">
    <property type="entry name" value="PNDRDTASEII"/>
</dbReference>
<dbReference type="InterPro" id="IPR051691">
    <property type="entry name" value="Metab_Enz_Cyan_OpOx_G3PDH"/>
</dbReference>
<dbReference type="Pfam" id="PF13738">
    <property type="entry name" value="Pyr_redox_3"/>
    <property type="match status" value="1"/>
</dbReference>
<dbReference type="PANTHER" id="PTHR42949:SF3">
    <property type="entry name" value="ANAEROBIC GLYCEROL-3-PHOSPHATE DEHYDROGENASE SUBUNIT B"/>
    <property type="match status" value="1"/>
</dbReference>
<dbReference type="InterPro" id="IPR023856">
    <property type="entry name" value="Bdr"/>
</dbReference>
<dbReference type="NCBIfam" id="TIGR04018">
    <property type="entry name" value="Bthiol_YpdA"/>
    <property type="match status" value="1"/>
</dbReference>
<evidence type="ECO:0000313" key="2">
    <source>
        <dbReference type="EMBL" id="TQE92395.1"/>
    </source>
</evidence>
<keyword evidence="3" id="KW-1185">Reference proteome</keyword>
<evidence type="ECO:0000256" key="1">
    <source>
        <dbReference type="ARBA" id="ARBA00023002"/>
    </source>
</evidence>
<keyword evidence="1" id="KW-0560">Oxidoreductase</keyword>
<proteinExistence type="predicted"/>
<dbReference type="Proteomes" id="UP000315753">
    <property type="component" value="Unassembled WGS sequence"/>
</dbReference>
<dbReference type="Gene3D" id="3.50.50.60">
    <property type="entry name" value="FAD/NAD(P)-binding domain"/>
    <property type="match status" value="1"/>
</dbReference>
<dbReference type="RefSeq" id="WP_141600947.1">
    <property type="nucleotide sequence ID" value="NZ_JARMSB010000004.1"/>
</dbReference>
<reference evidence="2 3" key="1">
    <citation type="submission" date="2019-06" db="EMBL/GenBank/DDBJ databases">
        <title>Genome sequence of Ureibacillus terrenus.</title>
        <authorList>
            <person name="Maclea K.S."/>
            <person name="Simoes M."/>
        </authorList>
    </citation>
    <scope>NUCLEOTIDE SEQUENCE [LARGE SCALE GENOMIC DNA]</scope>
    <source>
        <strain evidence="2 3">ATCC BAA-384</strain>
    </source>
</reference>
<dbReference type="PRINTS" id="PR00368">
    <property type="entry name" value="FADPNR"/>
</dbReference>
<dbReference type="EMBL" id="VIGD01000001">
    <property type="protein sequence ID" value="TQE92395.1"/>
    <property type="molecule type" value="Genomic_DNA"/>
</dbReference>
<dbReference type="GO" id="GO:0016491">
    <property type="term" value="F:oxidoreductase activity"/>
    <property type="evidence" value="ECO:0007669"/>
    <property type="project" value="UniProtKB-KW"/>
</dbReference>
<comment type="caution">
    <text evidence="2">The sequence shown here is derived from an EMBL/GenBank/DDBJ whole genome shotgun (WGS) entry which is preliminary data.</text>
</comment>
<name>A0A540V6Q5_9BACL</name>
<dbReference type="PANTHER" id="PTHR42949">
    <property type="entry name" value="ANAEROBIC GLYCEROL-3-PHOSPHATE DEHYDROGENASE SUBUNIT B"/>
    <property type="match status" value="1"/>
</dbReference>
<accession>A0A540V6Q5</accession>
<dbReference type="InterPro" id="IPR036188">
    <property type="entry name" value="FAD/NAD-bd_sf"/>
</dbReference>
<sequence length="330" mass="37205">MQKVDAIIVGGGPCGLSAAIELQKIGLKPVVIEKGNIVNALYHFPTHQTFYSTSDRLAIGDVPFITEQRKPTRNQALAYYREVVKLKNIHVNRFEKVLSVEKRPDGLFVVESDKAQYETPYVVLATGYYDHPNYMDVPGEDLPKVFHYFKEAHPYFDTDVLVVGGKNSAVDAAMELQKAGARVTVAYRGSDFSPSIKPWILPEFQSLIRNGYVTMLFNTTVKEIREKEVVLNIEGKETVIKNDFVFAMTGYHPDHEFIRKMGVTIDDETGRPTYDPDTMESNIENLFIAGVLAAGNNANEIFIENGRFHGAYIAKAIEKKRNYVTNNERV</sequence>
<dbReference type="AlphaFoldDB" id="A0A540V6Q5"/>
<protein>
    <submittedName>
        <fullName evidence="2">YpdA family putative bacillithiol disulfide reductase</fullName>
    </submittedName>
</protein>
<evidence type="ECO:0000313" key="3">
    <source>
        <dbReference type="Proteomes" id="UP000315753"/>
    </source>
</evidence>
<dbReference type="OrthoDB" id="9778740at2"/>
<dbReference type="SUPFAM" id="SSF51905">
    <property type="entry name" value="FAD/NAD(P)-binding domain"/>
    <property type="match status" value="1"/>
</dbReference>